<dbReference type="InterPro" id="IPR011990">
    <property type="entry name" value="TPR-like_helical_dom_sf"/>
</dbReference>
<evidence type="ECO:0000259" key="2">
    <source>
        <dbReference type="Pfam" id="PF00535"/>
    </source>
</evidence>
<dbReference type="InterPro" id="IPR029044">
    <property type="entry name" value="Nucleotide-diphossugar_trans"/>
</dbReference>
<dbReference type="Pfam" id="PF13432">
    <property type="entry name" value="TPR_16"/>
    <property type="match status" value="1"/>
</dbReference>
<reference evidence="3" key="1">
    <citation type="submission" date="2022-06" db="EMBL/GenBank/DDBJ databases">
        <authorList>
            <person name="Dietemann V."/>
            <person name="Ory F."/>
            <person name="Dainat B."/>
            <person name="Oberhansli S."/>
        </authorList>
    </citation>
    <scope>NUCLEOTIDE SEQUENCE</scope>
    <source>
        <strain evidence="3">Ena-SAMPLE-TAB-26-04-2022-14:26:32:270-5432</strain>
    </source>
</reference>
<protein>
    <submittedName>
        <fullName evidence="3">Glycosyltransferase</fullName>
    </submittedName>
</protein>
<name>A0ABM9GBS2_9BACL</name>
<comment type="caution">
    <text evidence="3">The sequence shown here is derived from an EMBL/GenBank/DDBJ whole genome shotgun (WGS) entry which is preliminary data.</text>
</comment>
<proteinExistence type="predicted"/>
<dbReference type="SUPFAM" id="SSF48452">
    <property type="entry name" value="TPR-like"/>
    <property type="match status" value="1"/>
</dbReference>
<dbReference type="InterPro" id="IPR050834">
    <property type="entry name" value="Glycosyltransf_2"/>
</dbReference>
<dbReference type="Proteomes" id="UP001154322">
    <property type="component" value="Unassembled WGS sequence"/>
</dbReference>
<keyword evidence="1" id="KW-0802">TPR repeat</keyword>
<dbReference type="SMART" id="SM00028">
    <property type="entry name" value="TPR"/>
    <property type="match status" value="2"/>
</dbReference>
<evidence type="ECO:0000256" key="1">
    <source>
        <dbReference type="PROSITE-ProRule" id="PRU00339"/>
    </source>
</evidence>
<feature type="repeat" description="TPR" evidence="1">
    <location>
        <begin position="320"/>
        <end position="353"/>
    </location>
</feature>
<feature type="domain" description="Glycosyltransferase 2-like" evidence="2">
    <location>
        <begin position="4"/>
        <end position="103"/>
    </location>
</feature>
<dbReference type="EMBL" id="CALYLO010000013">
    <property type="protein sequence ID" value="CAH8248893.1"/>
    <property type="molecule type" value="Genomic_DNA"/>
</dbReference>
<dbReference type="InterPro" id="IPR019734">
    <property type="entry name" value="TPR_rpt"/>
</dbReference>
<dbReference type="PANTHER" id="PTHR43685:SF2">
    <property type="entry name" value="GLYCOSYLTRANSFERASE 2-LIKE DOMAIN-CONTAINING PROTEIN"/>
    <property type="match status" value="1"/>
</dbReference>
<sequence>MEVSAVIPVFNGEAYIVDAIDSLLHQTSKLKEIIVIDDHSTDKTSTVVQNMISNSLIPIKYIRNSVNRGVSFSRNLGIREAIGDWIMFLDADDKVDIHLLEYQRFYYRKMKEAQPDSNWILVHNAFWQVDESGKRIGVPFEFRQVEESEILGYQFLRNYVYLSGTLANKEAMLNVGAFNPELKLQEDWDLWLKLAQLGGFVYVPEPLVYIRRHECNTSNHVESLTSSEKNILKQYSLDLIKSSIMSRKLEPEQNLADFVGLLMRLEKWQEASQEIHLLLKKGSKLPTVHFLHGLLLLENEDLTGAEQAFKTVLKYNPDHGATLNNLGVLYLCRGDMIEAEKYFSAAIHLFPGYLDATHNLNVALQSSTVDIGNLRITKRELRKNLLRYKS</sequence>
<dbReference type="Pfam" id="PF00535">
    <property type="entry name" value="Glycos_transf_2"/>
    <property type="match status" value="1"/>
</dbReference>
<organism evidence="3 4">
    <name type="scientific">Paenibacillus melissococcoides</name>
    <dbReference type="NCBI Taxonomy" id="2912268"/>
    <lineage>
        <taxon>Bacteria</taxon>
        <taxon>Bacillati</taxon>
        <taxon>Bacillota</taxon>
        <taxon>Bacilli</taxon>
        <taxon>Bacillales</taxon>
        <taxon>Paenibacillaceae</taxon>
        <taxon>Paenibacillus</taxon>
    </lineage>
</organism>
<evidence type="ECO:0000313" key="3">
    <source>
        <dbReference type="EMBL" id="CAH8248893.1"/>
    </source>
</evidence>
<evidence type="ECO:0000313" key="4">
    <source>
        <dbReference type="Proteomes" id="UP001154322"/>
    </source>
</evidence>
<gene>
    <name evidence="3" type="ORF">WJ0W_006077</name>
</gene>
<dbReference type="InterPro" id="IPR001173">
    <property type="entry name" value="Glyco_trans_2-like"/>
</dbReference>
<dbReference type="RefSeq" id="WP_213428177.1">
    <property type="nucleotide sequence ID" value="NZ_AP031286.1"/>
</dbReference>
<dbReference type="PANTHER" id="PTHR43685">
    <property type="entry name" value="GLYCOSYLTRANSFERASE"/>
    <property type="match status" value="1"/>
</dbReference>
<dbReference type="Gene3D" id="1.25.40.10">
    <property type="entry name" value="Tetratricopeptide repeat domain"/>
    <property type="match status" value="1"/>
</dbReference>
<dbReference type="SUPFAM" id="SSF53448">
    <property type="entry name" value="Nucleotide-diphospho-sugar transferases"/>
    <property type="match status" value="1"/>
</dbReference>
<keyword evidence="4" id="KW-1185">Reference proteome</keyword>
<dbReference type="PROSITE" id="PS50005">
    <property type="entry name" value="TPR"/>
    <property type="match status" value="2"/>
</dbReference>
<dbReference type="Gene3D" id="3.90.550.10">
    <property type="entry name" value="Spore Coat Polysaccharide Biosynthesis Protein SpsA, Chain A"/>
    <property type="match status" value="1"/>
</dbReference>
<accession>A0ABM9GBS2</accession>
<feature type="repeat" description="TPR" evidence="1">
    <location>
        <begin position="286"/>
        <end position="319"/>
    </location>
</feature>